<evidence type="ECO:0000256" key="2">
    <source>
        <dbReference type="ARBA" id="ARBA00022519"/>
    </source>
</evidence>
<dbReference type="GO" id="GO:0016020">
    <property type="term" value="C:membrane"/>
    <property type="evidence" value="ECO:0007669"/>
    <property type="project" value="GOC"/>
</dbReference>
<evidence type="ECO:0000256" key="5">
    <source>
        <dbReference type="ARBA" id="ARBA00023211"/>
    </source>
</evidence>
<name>A0A9X2RA75_9FLAO</name>
<evidence type="ECO:0000256" key="3">
    <source>
        <dbReference type="ARBA" id="ARBA00022723"/>
    </source>
</evidence>
<protein>
    <submittedName>
        <fullName evidence="7">UDP-2,3-diacylglucosamine diphosphatase</fullName>
    </submittedName>
</protein>
<dbReference type="PANTHER" id="PTHR34990">
    <property type="entry name" value="UDP-2,3-DIACYLGLUCOSAMINE HYDROLASE-RELATED"/>
    <property type="match status" value="1"/>
</dbReference>
<dbReference type="InterPro" id="IPR043461">
    <property type="entry name" value="LpxH-like"/>
</dbReference>
<evidence type="ECO:0000259" key="6">
    <source>
        <dbReference type="Pfam" id="PF00149"/>
    </source>
</evidence>
<dbReference type="InterPro" id="IPR029052">
    <property type="entry name" value="Metallo-depent_PP-like"/>
</dbReference>
<dbReference type="GO" id="GO:0008758">
    <property type="term" value="F:UDP-2,3-diacylglucosamine hydrolase activity"/>
    <property type="evidence" value="ECO:0007669"/>
    <property type="project" value="TreeGrafter"/>
</dbReference>
<accession>A0A9X2RA75</accession>
<dbReference type="SUPFAM" id="SSF56300">
    <property type="entry name" value="Metallo-dependent phosphatases"/>
    <property type="match status" value="1"/>
</dbReference>
<evidence type="ECO:0000256" key="1">
    <source>
        <dbReference type="ARBA" id="ARBA00022475"/>
    </source>
</evidence>
<dbReference type="Proteomes" id="UP001155280">
    <property type="component" value="Unassembled WGS sequence"/>
</dbReference>
<dbReference type="EMBL" id="JANCNS010000003">
    <property type="protein sequence ID" value="MCP9201277.1"/>
    <property type="molecule type" value="Genomic_DNA"/>
</dbReference>
<dbReference type="CDD" id="cd07398">
    <property type="entry name" value="MPP_YbbF-LpxH"/>
    <property type="match status" value="1"/>
</dbReference>
<dbReference type="GO" id="GO:0009245">
    <property type="term" value="P:lipid A biosynthetic process"/>
    <property type="evidence" value="ECO:0007669"/>
    <property type="project" value="TreeGrafter"/>
</dbReference>
<keyword evidence="5" id="KW-0464">Manganese</keyword>
<organism evidence="7 8">
    <name type="scientific">Christiangramia oceanisediminis</name>
    <dbReference type="NCBI Taxonomy" id="2920386"/>
    <lineage>
        <taxon>Bacteria</taxon>
        <taxon>Pseudomonadati</taxon>
        <taxon>Bacteroidota</taxon>
        <taxon>Flavobacteriia</taxon>
        <taxon>Flavobacteriales</taxon>
        <taxon>Flavobacteriaceae</taxon>
        <taxon>Christiangramia</taxon>
    </lineage>
</organism>
<keyword evidence="8" id="KW-1185">Reference proteome</keyword>
<evidence type="ECO:0000256" key="4">
    <source>
        <dbReference type="ARBA" id="ARBA00023136"/>
    </source>
</evidence>
<evidence type="ECO:0000313" key="8">
    <source>
        <dbReference type="Proteomes" id="UP001155280"/>
    </source>
</evidence>
<comment type="caution">
    <text evidence="7">The sequence shown here is derived from an EMBL/GenBank/DDBJ whole genome shotgun (WGS) entry which is preliminary data.</text>
</comment>
<keyword evidence="2" id="KW-0997">Cell inner membrane</keyword>
<keyword evidence="3" id="KW-0479">Metal-binding</keyword>
<proteinExistence type="predicted"/>
<dbReference type="PANTHER" id="PTHR34990:SF2">
    <property type="entry name" value="BLL8164 PROTEIN"/>
    <property type="match status" value="1"/>
</dbReference>
<keyword evidence="1" id="KW-1003">Cell membrane</keyword>
<reference evidence="7" key="1">
    <citation type="submission" date="2022-07" db="EMBL/GenBank/DDBJ databases">
        <title>Gramela sediminis sp. nov., isolated from deep-sea sediment of the Indian Ocean.</title>
        <authorList>
            <person name="Shi H."/>
        </authorList>
    </citation>
    <scope>NUCLEOTIDE SEQUENCE</scope>
    <source>
        <strain evidence="7">GC03-9</strain>
    </source>
</reference>
<dbReference type="Pfam" id="PF00149">
    <property type="entry name" value="Metallophos"/>
    <property type="match status" value="1"/>
</dbReference>
<dbReference type="AlphaFoldDB" id="A0A9X2RA75"/>
<feature type="domain" description="Calcineurin-like phosphoesterase" evidence="6">
    <location>
        <begin position="8"/>
        <end position="205"/>
    </location>
</feature>
<sequence length="290" mass="33689">MKKREVEVLVLSDIHLGTYGCHAQELLFYLRTIKPKIVILNGDIIDMWQFNKRYWPESHMKIIKHITGYLTKDVDVYYITGNHDEMLRKFVGFQMGSLKIVNKLVLNLDGKKAWFFHGDVFDVTMKHSKWVAKLGGKGYDLLIVLNRLVNHLSEKIGQGKISFSKRIKNGVKSAVKFINDFEQVAADIAIDNQYDYVVCGHIHHPEIKTISNNEGSVKYLNSGDWVENLTALEYSDGEWSIYKFSEDQIANETFKMKRNWEEEPKLNSTILFENLMKEFNLQKSPDNGQF</sequence>
<gene>
    <name evidence="7" type="ORF">MKO06_15310</name>
</gene>
<dbReference type="Gene3D" id="3.60.21.10">
    <property type="match status" value="1"/>
</dbReference>
<dbReference type="RefSeq" id="WP_241552144.1">
    <property type="nucleotide sequence ID" value="NZ_JANCNS010000003.1"/>
</dbReference>
<dbReference type="GO" id="GO:0046872">
    <property type="term" value="F:metal ion binding"/>
    <property type="evidence" value="ECO:0007669"/>
    <property type="project" value="UniProtKB-KW"/>
</dbReference>
<keyword evidence="4" id="KW-0472">Membrane</keyword>
<evidence type="ECO:0000313" key="7">
    <source>
        <dbReference type="EMBL" id="MCP9201277.1"/>
    </source>
</evidence>
<dbReference type="InterPro" id="IPR004843">
    <property type="entry name" value="Calcineurin-like_PHP"/>
</dbReference>